<evidence type="ECO:0000313" key="1">
    <source>
        <dbReference type="EMBL" id="KPI98020.1"/>
    </source>
</evidence>
<evidence type="ECO:0000313" key="2">
    <source>
        <dbReference type="Proteomes" id="UP000053268"/>
    </source>
</evidence>
<keyword evidence="2" id="KW-1185">Reference proteome</keyword>
<organism evidence="1 2">
    <name type="scientific">Papilio xuthus</name>
    <name type="common">Asian swallowtail butterfly</name>
    <dbReference type="NCBI Taxonomy" id="66420"/>
    <lineage>
        <taxon>Eukaryota</taxon>
        <taxon>Metazoa</taxon>
        <taxon>Ecdysozoa</taxon>
        <taxon>Arthropoda</taxon>
        <taxon>Hexapoda</taxon>
        <taxon>Insecta</taxon>
        <taxon>Pterygota</taxon>
        <taxon>Neoptera</taxon>
        <taxon>Endopterygota</taxon>
        <taxon>Lepidoptera</taxon>
        <taxon>Glossata</taxon>
        <taxon>Ditrysia</taxon>
        <taxon>Papilionoidea</taxon>
        <taxon>Papilionidae</taxon>
        <taxon>Papilioninae</taxon>
        <taxon>Papilio</taxon>
    </lineage>
</organism>
<dbReference type="Proteomes" id="UP000053268">
    <property type="component" value="Unassembled WGS sequence"/>
</dbReference>
<proteinExistence type="predicted"/>
<dbReference type="AlphaFoldDB" id="A0A194Q3N1"/>
<name>A0A194Q3N1_PAPXU</name>
<gene>
    <name evidence="1" type="ORF">RR46_11141</name>
</gene>
<sequence length="72" mass="7455">MKKGRHDSAQHLEICVSWSEHSGPLCQITTTGGTLCANTTAHIVSHCANDVSVAARAHVRRAFTSAGVGAAA</sequence>
<reference evidence="1 2" key="1">
    <citation type="journal article" date="2015" name="Nat. Commun.">
        <title>Outbred genome sequencing and CRISPR/Cas9 gene editing in butterflies.</title>
        <authorList>
            <person name="Li X."/>
            <person name="Fan D."/>
            <person name="Zhang W."/>
            <person name="Liu G."/>
            <person name="Zhang L."/>
            <person name="Zhao L."/>
            <person name="Fang X."/>
            <person name="Chen L."/>
            <person name="Dong Y."/>
            <person name="Chen Y."/>
            <person name="Ding Y."/>
            <person name="Zhao R."/>
            <person name="Feng M."/>
            <person name="Zhu Y."/>
            <person name="Feng Y."/>
            <person name="Jiang X."/>
            <person name="Zhu D."/>
            <person name="Xiang H."/>
            <person name="Feng X."/>
            <person name="Li S."/>
            <person name="Wang J."/>
            <person name="Zhang G."/>
            <person name="Kronforst M.R."/>
            <person name="Wang W."/>
        </authorList>
    </citation>
    <scope>NUCLEOTIDE SEQUENCE [LARGE SCALE GENOMIC DNA]</scope>
    <source>
        <strain evidence="1">Ya'a_city_454_Px</strain>
        <tissue evidence="1">Whole body</tissue>
    </source>
</reference>
<dbReference type="EMBL" id="KQ459586">
    <property type="protein sequence ID" value="KPI98020.1"/>
    <property type="molecule type" value="Genomic_DNA"/>
</dbReference>
<accession>A0A194Q3N1</accession>
<protein>
    <submittedName>
        <fullName evidence="1">Uncharacterized protein</fullName>
    </submittedName>
</protein>